<proteinExistence type="predicted"/>
<accession>A0ABW2UHF0</accession>
<keyword evidence="1" id="KW-0472">Membrane</keyword>
<evidence type="ECO:0000256" key="1">
    <source>
        <dbReference type="SAM" id="Phobius"/>
    </source>
</evidence>
<gene>
    <name evidence="2" type="ORF">ACFQXB_07840</name>
</gene>
<dbReference type="Proteomes" id="UP001596516">
    <property type="component" value="Unassembled WGS sequence"/>
</dbReference>
<sequence>MDDKLAARADRPVRRRVVFYLPGYDPFPPRRYRELYRKEGARQAEISGYSLALTPRAGRDEPYGWDIEIVADGSETRSRIHILHWTDIVRQSMNMGVLATYLLLVRTFWIYLSTGVMTRLFRLRKGPVITAMYPVVMLLGQLAVALGLAGLIWWLAAQRLPHWVALPLGLVVVPPVLWKFRQMDGKLFVYYLLHDYAFTARHLGENPPELEQRMAAFVALIGAALSEDVDEVLVVGHSSGVHLGVSILADVIRAGHCRPDGPLLAFLSLGQAVPMQSFLPDAARLRADLHYLSERDEITWIDISAPADGCCYALCDPVAVSGAAGPGKRWPLVLSAAFSQTLLPETWARLRRRFFRLHFQYLCAFDKPGDYDYFLITGGPRSLAARFAGRQPSAQRKETVLSPHLGRAPE</sequence>
<protein>
    <recommendedName>
        <fullName evidence="4">Alpha/beta hydrolase</fullName>
    </recommendedName>
</protein>
<comment type="caution">
    <text evidence="2">The sequence shown here is derived from an EMBL/GenBank/DDBJ whole genome shotgun (WGS) entry which is preliminary data.</text>
</comment>
<reference evidence="3" key="1">
    <citation type="journal article" date="2019" name="Int. J. Syst. Evol. Microbiol.">
        <title>The Global Catalogue of Microorganisms (GCM) 10K type strain sequencing project: providing services to taxonomists for standard genome sequencing and annotation.</title>
        <authorList>
            <consortium name="The Broad Institute Genomics Platform"/>
            <consortium name="The Broad Institute Genome Sequencing Center for Infectious Disease"/>
            <person name="Wu L."/>
            <person name="Ma J."/>
        </authorList>
    </citation>
    <scope>NUCLEOTIDE SEQUENCE [LARGE SCALE GENOMIC DNA]</scope>
    <source>
        <strain evidence="3">CGMCC 1.12750</strain>
    </source>
</reference>
<organism evidence="2 3">
    <name type="scientific">Plastorhodobacter daqingensis</name>
    <dbReference type="NCBI Taxonomy" id="1387281"/>
    <lineage>
        <taxon>Bacteria</taxon>
        <taxon>Pseudomonadati</taxon>
        <taxon>Pseudomonadota</taxon>
        <taxon>Alphaproteobacteria</taxon>
        <taxon>Rhodobacterales</taxon>
        <taxon>Paracoccaceae</taxon>
        <taxon>Plastorhodobacter</taxon>
    </lineage>
</organism>
<feature type="transmembrane region" description="Helical" evidence="1">
    <location>
        <begin position="93"/>
        <end position="112"/>
    </location>
</feature>
<feature type="transmembrane region" description="Helical" evidence="1">
    <location>
        <begin position="160"/>
        <end position="178"/>
    </location>
</feature>
<dbReference type="RefSeq" id="WP_377401700.1">
    <property type="nucleotide sequence ID" value="NZ_JBHTFQ010000003.1"/>
</dbReference>
<keyword evidence="1" id="KW-0812">Transmembrane</keyword>
<evidence type="ECO:0000313" key="2">
    <source>
        <dbReference type="EMBL" id="MFC7704102.1"/>
    </source>
</evidence>
<keyword evidence="3" id="KW-1185">Reference proteome</keyword>
<name>A0ABW2UHF0_9RHOB</name>
<evidence type="ECO:0008006" key="4">
    <source>
        <dbReference type="Google" id="ProtNLM"/>
    </source>
</evidence>
<evidence type="ECO:0000313" key="3">
    <source>
        <dbReference type="Proteomes" id="UP001596516"/>
    </source>
</evidence>
<dbReference type="EMBL" id="JBHTFQ010000003">
    <property type="protein sequence ID" value="MFC7704102.1"/>
    <property type="molecule type" value="Genomic_DNA"/>
</dbReference>
<keyword evidence="1" id="KW-1133">Transmembrane helix</keyword>
<feature type="transmembrane region" description="Helical" evidence="1">
    <location>
        <begin position="133"/>
        <end position="154"/>
    </location>
</feature>